<dbReference type="Pfam" id="PF22580">
    <property type="entry name" value="KYNU_C"/>
    <property type="match status" value="1"/>
</dbReference>
<keyword evidence="3 4" id="KW-0663">Pyridoxal phosphate</keyword>
<comment type="catalytic activity">
    <reaction evidence="5">
        <text>3-hydroxy-L-kynurenine + H2O = 3-hydroxyanthranilate + L-alanine + H(+)</text>
        <dbReference type="Rhea" id="RHEA:25143"/>
        <dbReference type="ChEBI" id="CHEBI:15377"/>
        <dbReference type="ChEBI" id="CHEBI:15378"/>
        <dbReference type="ChEBI" id="CHEBI:36559"/>
        <dbReference type="ChEBI" id="CHEBI:57972"/>
        <dbReference type="ChEBI" id="CHEBI:58125"/>
        <dbReference type="EC" id="3.7.1.3"/>
    </reaction>
</comment>
<reference evidence="8" key="1">
    <citation type="submission" date="2022-10" db="EMBL/GenBank/DDBJ databases">
        <title>Tapping the CABI collections for fungal endophytes: first genome assemblies for Collariella, Neodidymelliopsis, Ascochyta clinopodiicola, Didymella pomorum, Didymosphaeria variabile, Neocosmospora piperis and Neocucurbitaria cava.</title>
        <authorList>
            <person name="Hill R."/>
        </authorList>
    </citation>
    <scope>NUCLEOTIDE SEQUENCE</scope>
    <source>
        <strain evidence="8">IMI 355091</strain>
    </source>
</reference>
<dbReference type="InterPro" id="IPR000192">
    <property type="entry name" value="Aminotrans_V_dom"/>
</dbReference>
<keyword evidence="2 4" id="KW-0378">Hydrolase</keyword>
<feature type="binding site" evidence="4">
    <location>
        <position position="145"/>
    </location>
    <ligand>
        <name>pyridoxal 5'-phosphate</name>
        <dbReference type="ChEBI" id="CHEBI:597326"/>
    </ligand>
</feature>
<dbReference type="EMBL" id="JAPEVA010000022">
    <property type="protein sequence ID" value="KAJ4407230.1"/>
    <property type="molecule type" value="Genomic_DNA"/>
</dbReference>
<feature type="binding site" evidence="4">
    <location>
        <position position="282"/>
    </location>
    <ligand>
        <name>pyridoxal 5'-phosphate</name>
        <dbReference type="ChEBI" id="CHEBI:597326"/>
    </ligand>
</feature>
<keyword evidence="9" id="KW-1185">Reference proteome</keyword>
<dbReference type="GO" id="GO:0005737">
    <property type="term" value="C:cytoplasm"/>
    <property type="evidence" value="ECO:0007669"/>
    <property type="project" value="UniProtKB-SubCell"/>
</dbReference>
<evidence type="ECO:0000256" key="1">
    <source>
        <dbReference type="ARBA" id="ARBA00022642"/>
    </source>
</evidence>
<feature type="binding site" evidence="4">
    <location>
        <position position="383"/>
    </location>
    <ligand>
        <name>pyridoxal 5'-phosphate</name>
        <dbReference type="ChEBI" id="CHEBI:597326"/>
    </ligand>
</feature>
<dbReference type="GO" id="GO:0043420">
    <property type="term" value="P:anthranilate metabolic process"/>
    <property type="evidence" value="ECO:0007669"/>
    <property type="project" value="UniProtKB-UniRule"/>
</dbReference>
<comment type="pathway">
    <text evidence="4 5">Amino-acid degradation; L-kynurenine degradation; L-alanine and anthranilate from L-kynurenine: step 1/1.</text>
</comment>
<feature type="region of interest" description="Disordered" evidence="6">
    <location>
        <begin position="304"/>
        <end position="343"/>
    </location>
</feature>
<evidence type="ECO:0000256" key="6">
    <source>
        <dbReference type="SAM" id="MobiDB-lite"/>
    </source>
</evidence>
<evidence type="ECO:0000256" key="2">
    <source>
        <dbReference type="ARBA" id="ARBA00022801"/>
    </source>
</evidence>
<dbReference type="Gene3D" id="3.90.1150.10">
    <property type="entry name" value="Aspartate Aminotransferase, domain 1"/>
    <property type="match status" value="1"/>
</dbReference>
<comment type="subunit">
    <text evidence="4 5">Homodimer.</text>
</comment>
<dbReference type="HAMAP" id="MF_01970">
    <property type="entry name" value="Kynureninase"/>
    <property type="match status" value="1"/>
</dbReference>
<dbReference type="SUPFAM" id="SSF53383">
    <property type="entry name" value="PLP-dependent transferases"/>
    <property type="match status" value="1"/>
</dbReference>
<feature type="binding site" evidence="4">
    <location>
        <position position="144"/>
    </location>
    <ligand>
        <name>pyridoxal 5'-phosphate</name>
        <dbReference type="ChEBI" id="CHEBI:597326"/>
    </ligand>
</feature>
<dbReference type="NCBIfam" id="TIGR01814">
    <property type="entry name" value="kynureninase"/>
    <property type="match status" value="1"/>
</dbReference>
<evidence type="ECO:0000256" key="4">
    <source>
        <dbReference type="HAMAP-Rule" id="MF_03017"/>
    </source>
</evidence>
<gene>
    <name evidence="8" type="primary">BNA5_2</name>
    <name evidence="4" type="synonym">BNA5</name>
    <name evidence="8" type="ORF">N0V91_004113</name>
</gene>
<comment type="function">
    <text evidence="4 5">Catalyzes the cleavage of L-kynurenine (L-Kyn) and L-3-hydroxykynurenine (L-3OHKyn) into anthranilic acid (AA) and 3-hydroxyanthranilic acid (3-OHAA), respectively.</text>
</comment>
<dbReference type="PANTHER" id="PTHR14084">
    <property type="entry name" value="KYNURENINASE"/>
    <property type="match status" value="1"/>
</dbReference>
<dbReference type="Pfam" id="PF00266">
    <property type="entry name" value="Aminotran_5"/>
    <property type="match status" value="1"/>
</dbReference>
<comment type="similarity">
    <text evidence="4 5">Belongs to the kynureninase family.</text>
</comment>
<feature type="compositionally biased region" description="Low complexity" evidence="6">
    <location>
        <begin position="309"/>
        <end position="332"/>
    </location>
</feature>
<dbReference type="AlphaFoldDB" id="A0A9W8ZH80"/>
<keyword evidence="1 4" id="KW-0662">Pyridine nucleotide biosynthesis</keyword>
<dbReference type="GO" id="GO:0019805">
    <property type="term" value="P:quinolinate biosynthetic process"/>
    <property type="evidence" value="ECO:0007669"/>
    <property type="project" value="UniProtKB-UniRule"/>
</dbReference>
<comment type="subcellular location">
    <subcellularLocation>
        <location evidence="4 5">Cytoplasm</location>
    </subcellularLocation>
</comment>
<dbReference type="EC" id="3.7.1.3" evidence="4 5"/>
<dbReference type="Gene3D" id="3.40.640.10">
    <property type="entry name" value="Type I PLP-dependent aspartate aminotransferase-like (Major domain)"/>
    <property type="match status" value="1"/>
</dbReference>
<comment type="caution">
    <text evidence="4">Lacks conserved residue(s) required for the propagation of feature annotation.</text>
</comment>
<dbReference type="Proteomes" id="UP001140510">
    <property type="component" value="Unassembled WGS sequence"/>
</dbReference>
<dbReference type="InterPro" id="IPR015421">
    <property type="entry name" value="PyrdxlP-dep_Trfase_major"/>
</dbReference>
<dbReference type="InterPro" id="IPR015422">
    <property type="entry name" value="PyrdxlP-dep_Trfase_small"/>
</dbReference>
<protein>
    <recommendedName>
        <fullName evidence="4 5">Kynureninase</fullName>
        <ecNumber evidence="4 5">3.7.1.3</ecNumber>
    </recommendedName>
    <alternativeName>
        <fullName evidence="4">Biosynthesis of nicotinic acid protein 5</fullName>
    </alternativeName>
    <alternativeName>
        <fullName evidence="4">L-kynurenine hydrolase</fullName>
    </alternativeName>
</protein>
<dbReference type="GO" id="GO:0030170">
    <property type="term" value="F:pyridoxal phosphate binding"/>
    <property type="evidence" value="ECO:0007669"/>
    <property type="project" value="UniProtKB-UniRule"/>
</dbReference>
<dbReference type="GO" id="GO:0097053">
    <property type="term" value="P:L-kynurenine catabolic process"/>
    <property type="evidence" value="ECO:0007669"/>
    <property type="project" value="UniProtKB-UniRule"/>
</dbReference>
<name>A0A9W8ZH80_9PLEO</name>
<evidence type="ECO:0000313" key="8">
    <source>
        <dbReference type="EMBL" id="KAJ4407230.1"/>
    </source>
</evidence>
<feature type="compositionally biased region" description="Polar residues" evidence="6">
    <location>
        <begin position="333"/>
        <end position="343"/>
    </location>
</feature>
<dbReference type="InterPro" id="IPR010111">
    <property type="entry name" value="Kynureninase"/>
</dbReference>
<feature type="binding site" evidence="4">
    <location>
        <begin position="172"/>
        <end position="175"/>
    </location>
    <ligand>
        <name>pyridoxal 5'-phosphate</name>
        <dbReference type="ChEBI" id="CHEBI:597326"/>
    </ligand>
</feature>
<comment type="catalytic activity">
    <reaction evidence="4 5">
        <text>L-kynurenine + H2O = anthranilate + L-alanine + H(+)</text>
        <dbReference type="Rhea" id="RHEA:16813"/>
        <dbReference type="ChEBI" id="CHEBI:15377"/>
        <dbReference type="ChEBI" id="CHEBI:15378"/>
        <dbReference type="ChEBI" id="CHEBI:16567"/>
        <dbReference type="ChEBI" id="CHEBI:57959"/>
        <dbReference type="ChEBI" id="CHEBI:57972"/>
        <dbReference type="EC" id="3.7.1.3"/>
    </reaction>
</comment>
<evidence type="ECO:0000259" key="7">
    <source>
        <dbReference type="Pfam" id="PF00266"/>
    </source>
</evidence>
<dbReference type="GO" id="GO:0030429">
    <property type="term" value="F:kynureninase activity"/>
    <property type="evidence" value="ECO:0007669"/>
    <property type="project" value="UniProtKB-UniRule"/>
</dbReference>
<organism evidence="8 9">
    <name type="scientific">Didymella pomorum</name>
    <dbReference type="NCBI Taxonomy" id="749634"/>
    <lineage>
        <taxon>Eukaryota</taxon>
        <taxon>Fungi</taxon>
        <taxon>Dikarya</taxon>
        <taxon>Ascomycota</taxon>
        <taxon>Pezizomycotina</taxon>
        <taxon>Dothideomycetes</taxon>
        <taxon>Pleosporomycetidae</taxon>
        <taxon>Pleosporales</taxon>
        <taxon>Pleosporineae</taxon>
        <taxon>Didymellaceae</taxon>
        <taxon>Didymella</taxon>
    </lineage>
</organism>
<evidence type="ECO:0000313" key="9">
    <source>
        <dbReference type="Proteomes" id="UP001140510"/>
    </source>
</evidence>
<proteinExistence type="inferred from homology"/>
<accession>A0A9W8ZH80</accession>
<feature type="binding site" evidence="4">
    <location>
        <position position="355"/>
    </location>
    <ligand>
        <name>pyridoxal 5'-phosphate</name>
        <dbReference type="ChEBI" id="CHEBI:597326"/>
    </ligand>
</feature>
<feature type="modified residue" description="N6-(pyridoxal phosphate)lysine" evidence="4">
    <location>
        <position position="283"/>
    </location>
</feature>
<dbReference type="PANTHER" id="PTHR14084:SF0">
    <property type="entry name" value="KYNURENINASE"/>
    <property type="match status" value="1"/>
</dbReference>
<feature type="binding site" evidence="4">
    <location>
        <position position="257"/>
    </location>
    <ligand>
        <name>pyridoxal 5'-phosphate</name>
        <dbReference type="ChEBI" id="CHEBI:597326"/>
    </ligand>
</feature>
<comment type="cofactor">
    <cofactor evidence="4 5">
        <name>pyridoxal 5'-phosphate</name>
        <dbReference type="ChEBI" id="CHEBI:597326"/>
    </cofactor>
</comment>
<keyword evidence="4 5" id="KW-0963">Cytoplasm</keyword>
<dbReference type="PIRSF" id="PIRSF038800">
    <property type="entry name" value="KYNU"/>
    <property type="match status" value="1"/>
</dbReference>
<evidence type="ECO:0000256" key="3">
    <source>
        <dbReference type="ARBA" id="ARBA00022898"/>
    </source>
</evidence>
<feature type="binding site" evidence="4">
    <location>
        <position position="260"/>
    </location>
    <ligand>
        <name>pyridoxal 5'-phosphate</name>
        <dbReference type="ChEBI" id="CHEBI:597326"/>
    </ligand>
</feature>
<dbReference type="GO" id="GO:0034354">
    <property type="term" value="P:'de novo' NAD+ biosynthetic process from L-tryptophan"/>
    <property type="evidence" value="ECO:0007669"/>
    <property type="project" value="UniProtKB-UniRule"/>
</dbReference>
<sequence length="534" mass="58213">MPGSRNPYQAIADAELRSEAFARKEDEKDSLSRLRKEFIIPTKGDLRNKKYGFQQKTDASHDAHSDDNEESIYFCGNSLGLQPRRTRDYVNRYLDTWASKGVFGHFTDYDGGLPPWLHLDDATKAQSAKIVGALPSEVVVMETLTANLHLLMSSFYRPTADRWKIIIEGKAFPSDHYAALSQIAHHNLPASSLITITPPSESSPYLSTEHILSVISQHAATTALVLLPGIQFYSGQFLDIELITRHCHSNGIPIGWDLAHAVGNVELKLHEWNVDFAAWCNYKYMNGGPGTIGGLFVHEAHGKVEQQPTHTSAATSSKASASSTANGSAVSAENASSTTPSEDVTLTYRPRLSGWWGSDKHSRFAMANKFVPIPGASGFQLSNPSALDMTSVLASLDVFSQTTMSALRERSIRLTGYLEARLLCYTSSPDGKSGKEEPPYSIITPSNPAERGAQLSVLLNPGLLDSVQAYIEARGVVVDERKPDVLRVAPAPLYNSFLDIHRFITVFHEACRIAVAGQGAKRGETGVPAGIAST</sequence>
<feature type="domain" description="Aminotransferase class V" evidence="7">
    <location>
        <begin position="122"/>
        <end position="320"/>
    </location>
</feature>
<evidence type="ECO:0000256" key="5">
    <source>
        <dbReference type="PIRNR" id="PIRNR038800"/>
    </source>
</evidence>
<dbReference type="GO" id="GO:0019441">
    <property type="term" value="P:L-tryptophan catabolic process to kynurenine"/>
    <property type="evidence" value="ECO:0007669"/>
    <property type="project" value="TreeGrafter"/>
</dbReference>
<comment type="caution">
    <text evidence="8">The sequence shown here is derived from an EMBL/GenBank/DDBJ whole genome shotgun (WGS) entry which is preliminary data.</text>
</comment>
<dbReference type="OrthoDB" id="5978656at2759"/>
<dbReference type="InterPro" id="IPR015424">
    <property type="entry name" value="PyrdxlP-dep_Trfase"/>
</dbReference>
<comment type="pathway">
    <text evidence="4 5">Cofactor biosynthesis; NAD(+) biosynthesis; quinolinate from L-kynurenine: step 2/3.</text>
</comment>